<organism evidence="1">
    <name type="scientific">Longilinea arvoryzae</name>
    <dbReference type="NCBI Taxonomy" id="360412"/>
    <lineage>
        <taxon>Bacteria</taxon>
        <taxon>Bacillati</taxon>
        <taxon>Chloroflexota</taxon>
        <taxon>Anaerolineae</taxon>
        <taxon>Anaerolineales</taxon>
        <taxon>Anaerolineaceae</taxon>
        <taxon>Longilinea</taxon>
    </lineage>
</organism>
<accession>A0A0S7B6A6</accession>
<dbReference type="RefSeq" id="WP_075072106.1">
    <property type="nucleotide sequence ID" value="NZ_DF967972.1"/>
</dbReference>
<sequence length="79" mass="8916">MTPTIQKLKGANMDIDLTTPAGTISWQQDACPWNVAENTQEHFCAVKNVSICRYFCGVEYLDSLLCCYPNPNPFKKRAD</sequence>
<evidence type="ECO:0000313" key="2">
    <source>
        <dbReference type="Proteomes" id="UP000055060"/>
    </source>
</evidence>
<dbReference type="Proteomes" id="UP000055060">
    <property type="component" value="Unassembled WGS sequence"/>
</dbReference>
<dbReference type="EMBL" id="DF967972">
    <property type="protein sequence ID" value="GAP12700.1"/>
    <property type="molecule type" value="Genomic_DNA"/>
</dbReference>
<name>A0A0S7B6A6_9CHLR</name>
<evidence type="ECO:0000313" key="1">
    <source>
        <dbReference type="EMBL" id="GAP12700.1"/>
    </source>
</evidence>
<reference evidence="1" key="1">
    <citation type="submission" date="2015-07" db="EMBL/GenBank/DDBJ databases">
        <title>Draft Genome Sequences of Anaerolinea thermolimosa IMO-1, Bellilinea caldifistulae GOMI-1, Leptolinea tardivitalis YMTK-2, Levilinea saccharolytica KIBI-1,Longilinea arvoryzae KOME-1, Previously Described as Members of the Anaerolineaceae (Chloroflexi).</title>
        <authorList>
            <person name="Sekiguchi Y."/>
            <person name="Ohashi A."/>
            <person name="Matsuura N."/>
            <person name="Tourlousse M.D."/>
        </authorList>
    </citation>
    <scope>NUCLEOTIDE SEQUENCE [LARGE SCALE GENOMIC DNA]</scope>
    <source>
        <strain evidence="1">KOME-1</strain>
    </source>
</reference>
<dbReference type="AlphaFoldDB" id="A0A0S7B6A6"/>
<keyword evidence="2" id="KW-1185">Reference proteome</keyword>
<dbReference type="STRING" id="360412.LARV_00436"/>
<protein>
    <submittedName>
        <fullName evidence="1">Uncharacterized protein</fullName>
    </submittedName>
</protein>
<gene>
    <name evidence="1" type="ORF">LARV_00436</name>
</gene>
<proteinExistence type="predicted"/>